<feature type="region of interest" description="Disordered" evidence="10">
    <location>
        <begin position="1"/>
        <end position="57"/>
    </location>
</feature>
<dbReference type="InterPro" id="IPR050363">
    <property type="entry name" value="MIP/Aquaporin"/>
</dbReference>
<keyword evidence="7 11" id="KW-0472">Membrane</keyword>
<feature type="region of interest" description="Disordered" evidence="10">
    <location>
        <begin position="391"/>
        <end position="436"/>
    </location>
</feature>
<evidence type="ECO:0000256" key="4">
    <source>
        <dbReference type="ARBA" id="ARBA00022692"/>
    </source>
</evidence>
<evidence type="ECO:0000313" key="13">
    <source>
        <dbReference type="Proteomes" id="UP000008783"/>
    </source>
</evidence>
<feature type="compositionally biased region" description="Basic and acidic residues" evidence="10">
    <location>
        <begin position="33"/>
        <end position="45"/>
    </location>
</feature>
<feature type="transmembrane region" description="Helical" evidence="11">
    <location>
        <begin position="318"/>
        <end position="341"/>
    </location>
</feature>
<dbReference type="InterPro" id="IPR000425">
    <property type="entry name" value="MIP"/>
</dbReference>
<sequence>MDPVYSQSRSRSSSHASSSGQSVILNTPNDPTPEEKVRSREHEELLSDGSPFKAPRLPEIGYELPYNELPRSEIDRQRQIPPHHNLAHTYHAGVDPTLPKPPSPSLVVKFKRATRVFWAEFFGTAVLALFGTAVNNQVALSNSPLVSNAPAGTYLSVSFGWALAVMLGVFVSGGVSGGHINPAITLSMAIFRRLPVYWLAQISGAVFGAGGYWSEDHRENGGPILYQLPYTTNYLCFYNEVLMTAILMIFVVAVGDEGNTAPPKNLGPFVVFWVVFGLASTLGMQTSFALNPARDLGPRIVTWLAGYGGGVWSVRSSYWFSVAILGPVFGAILGCFVYDFFIGKAACCFGSDLISNGTTERVPDCAMHRTRDIRALVKKFRDITPLKDPEQTNLTKYERQRPSRDFPAGRRLPTTHVDETSSARTTSHRYNSLTRG</sequence>
<feature type="compositionally biased region" description="Basic and acidic residues" evidence="10">
    <location>
        <begin position="391"/>
        <end position="408"/>
    </location>
</feature>
<dbReference type="KEGG" id="pgr:PGTG_11683"/>
<dbReference type="CDD" id="cd00333">
    <property type="entry name" value="MIP"/>
    <property type="match status" value="1"/>
</dbReference>
<reference evidence="13" key="2">
    <citation type="journal article" date="2011" name="Proc. Natl. Acad. Sci. U.S.A.">
        <title>Obligate biotrophy features unraveled by the genomic analysis of rust fungi.</title>
        <authorList>
            <person name="Duplessis S."/>
            <person name="Cuomo C.A."/>
            <person name="Lin Y.-C."/>
            <person name="Aerts A."/>
            <person name="Tisserant E."/>
            <person name="Veneault-Fourrey C."/>
            <person name="Joly D.L."/>
            <person name="Hacquard S."/>
            <person name="Amselem J."/>
            <person name="Cantarel B.L."/>
            <person name="Chiu R."/>
            <person name="Coutinho P.M."/>
            <person name="Feau N."/>
            <person name="Field M."/>
            <person name="Frey P."/>
            <person name="Gelhaye E."/>
            <person name="Goldberg J."/>
            <person name="Grabherr M.G."/>
            <person name="Kodira C.D."/>
            <person name="Kohler A."/>
            <person name="Kuees U."/>
            <person name="Lindquist E.A."/>
            <person name="Lucas S.M."/>
            <person name="Mago R."/>
            <person name="Mauceli E."/>
            <person name="Morin E."/>
            <person name="Murat C."/>
            <person name="Pangilinan J.L."/>
            <person name="Park R."/>
            <person name="Pearson M."/>
            <person name="Quesneville H."/>
            <person name="Rouhier N."/>
            <person name="Sakthikumar S."/>
            <person name="Salamov A.A."/>
            <person name="Schmutz J."/>
            <person name="Selles B."/>
            <person name="Shapiro H."/>
            <person name="Tanguay P."/>
            <person name="Tuskan G.A."/>
            <person name="Henrissat B."/>
            <person name="Van de Peer Y."/>
            <person name="Rouze P."/>
            <person name="Ellis J.G."/>
            <person name="Dodds P.N."/>
            <person name="Schein J.E."/>
            <person name="Zhong S."/>
            <person name="Hamelin R.C."/>
            <person name="Grigoriev I.V."/>
            <person name="Szabo L.J."/>
            <person name="Martin F."/>
        </authorList>
    </citation>
    <scope>NUCLEOTIDE SEQUENCE [LARGE SCALE GENOMIC DNA]</scope>
    <source>
        <strain evidence="13">CRL 75-36-700-3 / race SCCL</strain>
    </source>
</reference>
<evidence type="ECO:0000313" key="12">
    <source>
        <dbReference type="EMBL" id="EFP85927.2"/>
    </source>
</evidence>
<evidence type="ECO:0000256" key="9">
    <source>
        <dbReference type="RuleBase" id="RU000477"/>
    </source>
</evidence>
<feature type="transmembrane region" description="Helical" evidence="11">
    <location>
        <begin position="234"/>
        <end position="254"/>
    </location>
</feature>
<dbReference type="PROSITE" id="PS00221">
    <property type="entry name" value="MIP"/>
    <property type="match status" value="1"/>
</dbReference>
<dbReference type="AlphaFoldDB" id="E3KNQ2"/>
<evidence type="ECO:0008006" key="14">
    <source>
        <dbReference type="Google" id="ProtNLM"/>
    </source>
</evidence>
<dbReference type="Gene3D" id="1.20.1080.10">
    <property type="entry name" value="Glycerol uptake facilitator protein"/>
    <property type="match status" value="1"/>
</dbReference>
<comment type="catalytic activity">
    <reaction evidence="8">
        <text>H2O(in) = H2O(out)</text>
        <dbReference type="Rhea" id="RHEA:29667"/>
        <dbReference type="ChEBI" id="CHEBI:15377"/>
    </reaction>
</comment>
<evidence type="ECO:0000256" key="7">
    <source>
        <dbReference type="ARBA" id="ARBA00023136"/>
    </source>
</evidence>
<organism evidence="12 13">
    <name type="scientific">Puccinia graminis f. sp. tritici (strain CRL 75-36-700-3 / race SCCL)</name>
    <name type="common">Black stem rust fungus</name>
    <dbReference type="NCBI Taxonomy" id="418459"/>
    <lineage>
        <taxon>Eukaryota</taxon>
        <taxon>Fungi</taxon>
        <taxon>Dikarya</taxon>
        <taxon>Basidiomycota</taxon>
        <taxon>Pucciniomycotina</taxon>
        <taxon>Pucciniomycetes</taxon>
        <taxon>Pucciniales</taxon>
        <taxon>Pucciniaceae</taxon>
        <taxon>Puccinia</taxon>
    </lineage>
</organism>
<dbReference type="GO" id="GO:0015793">
    <property type="term" value="P:glycerol transmembrane transport"/>
    <property type="evidence" value="ECO:0000318"/>
    <property type="project" value="GO_Central"/>
</dbReference>
<proteinExistence type="inferred from homology"/>
<keyword evidence="6 11" id="KW-1133">Transmembrane helix</keyword>
<evidence type="ECO:0000256" key="8">
    <source>
        <dbReference type="ARBA" id="ARBA00034651"/>
    </source>
</evidence>
<name>E3KNQ2_PUCGT</name>
<dbReference type="InParanoid" id="E3KNQ2"/>
<comment type="subcellular location">
    <subcellularLocation>
        <location evidence="1">Membrane</location>
        <topology evidence="1">Multi-pass membrane protein</topology>
    </subcellularLocation>
</comment>
<evidence type="ECO:0000256" key="10">
    <source>
        <dbReference type="SAM" id="MobiDB-lite"/>
    </source>
</evidence>
<keyword evidence="4 9" id="KW-0812">Transmembrane</keyword>
<dbReference type="VEuPathDB" id="FungiDB:PGTG_11683"/>
<keyword evidence="3 9" id="KW-0813">Transport</keyword>
<feature type="compositionally biased region" description="Polar residues" evidence="10">
    <location>
        <begin position="422"/>
        <end position="436"/>
    </location>
</feature>
<feature type="transmembrane region" description="Helical" evidence="11">
    <location>
        <begin position="154"/>
        <end position="175"/>
    </location>
</feature>
<evidence type="ECO:0000256" key="1">
    <source>
        <dbReference type="ARBA" id="ARBA00004141"/>
    </source>
</evidence>
<dbReference type="PANTHER" id="PTHR43829">
    <property type="entry name" value="AQUAPORIN OR AQUAGLYCEROPORIN RELATED"/>
    <property type="match status" value="1"/>
</dbReference>
<keyword evidence="5" id="KW-0677">Repeat</keyword>
<dbReference type="PANTHER" id="PTHR43829:SF9">
    <property type="entry name" value="AQUAPORIN-9"/>
    <property type="match status" value="1"/>
</dbReference>
<keyword evidence="13" id="KW-1185">Reference proteome</keyword>
<feature type="transmembrane region" description="Helical" evidence="11">
    <location>
        <begin position="196"/>
        <end position="214"/>
    </location>
</feature>
<evidence type="ECO:0000256" key="3">
    <source>
        <dbReference type="ARBA" id="ARBA00022448"/>
    </source>
</evidence>
<dbReference type="PRINTS" id="PR00783">
    <property type="entry name" value="MINTRINSICP"/>
</dbReference>
<dbReference type="InterPro" id="IPR023271">
    <property type="entry name" value="Aquaporin-like"/>
</dbReference>
<protein>
    <recommendedName>
        <fullName evidence="14">Aquaporin</fullName>
    </recommendedName>
</protein>
<evidence type="ECO:0000256" key="11">
    <source>
        <dbReference type="SAM" id="Phobius"/>
    </source>
</evidence>
<feature type="transmembrane region" description="Helical" evidence="11">
    <location>
        <begin position="116"/>
        <end position="134"/>
    </location>
</feature>
<comment type="similarity">
    <text evidence="2 9">Belongs to the MIP/aquaporin (TC 1.A.8) family.</text>
</comment>
<dbReference type="GeneID" id="10539926"/>
<dbReference type="HOGENOM" id="CLU_056772_0_0_1"/>
<dbReference type="OrthoDB" id="3222at2759"/>
<gene>
    <name evidence="12" type="ORF">PGTG_11683</name>
</gene>
<feature type="compositionally biased region" description="Low complexity" evidence="10">
    <location>
        <begin position="1"/>
        <end position="22"/>
    </location>
</feature>
<dbReference type="GO" id="GO:0005886">
    <property type="term" value="C:plasma membrane"/>
    <property type="evidence" value="ECO:0000318"/>
    <property type="project" value="GO_Central"/>
</dbReference>
<dbReference type="Proteomes" id="UP000008783">
    <property type="component" value="Unassembled WGS sequence"/>
</dbReference>
<dbReference type="SUPFAM" id="SSF81338">
    <property type="entry name" value="Aquaporin-like"/>
    <property type="match status" value="1"/>
</dbReference>
<dbReference type="GO" id="GO:0015254">
    <property type="term" value="F:glycerol channel activity"/>
    <property type="evidence" value="ECO:0000318"/>
    <property type="project" value="GO_Central"/>
</dbReference>
<dbReference type="InterPro" id="IPR022357">
    <property type="entry name" value="MIP_CS"/>
</dbReference>
<accession>E3KNQ2</accession>
<evidence type="ECO:0000256" key="6">
    <source>
        <dbReference type="ARBA" id="ARBA00022989"/>
    </source>
</evidence>
<dbReference type="GO" id="GO:0015250">
    <property type="term" value="F:water channel activity"/>
    <property type="evidence" value="ECO:0000318"/>
    <property type="project" value="GO_Central"/>
</dbReference>
<evidence type="ECO:0000256" key="5">
    <source>
        <dbReference type="ARBA" id="ARBA00022737"/>
    </source>
</evidence>
<reference key="1">
    <citation type="submission" date="2007-01" db="EMBL/GenBank/DDBJ databases">
        <title>The Genome Sequence of Puccinia graminis f. sp. tritici Strain CRL 75-36-700-3.</title>
        <authorList>
            <consortium name="The Broad Institute Genome Sequencing Platform"/>
            <person name="Birren B."/>
            <person name="Lander E."/>
            <person name="Galagan J."/>
            <person name="Nusbaum C."/>
            <person name="Devon K."/>
            <person name="Cuomo C."/>
            <person name="Jaffe D."/>
            <person name="Butler J."/>
            <person name="Alvarez P."/>
            <person name="Gnerre S."/>
            <person name="Grabherr M."/>
            <person name="Mauceli E."/>
            <person name="Brockman W."/>
            <person name="Young S."/>
            <person name="LaButti K."/>
            <person name="Sykes S."/>
            <person name="DeCaprio D."/>
            <person name="Crawford M."/>
            <person name="Koehrsen M."/>
            <person name="Engels R."/>
            <person name="Montgomery P."/>
            <person name="Pearson M."/>
            <person name="Howarth C."/>
            <person name="Larson L."/>
            <person name="White J."/>
            <person name="Zeng Q."/>
            <person name="Kodira C."/>
            <person name="Yandava C."/>
            <person name="Alvarado L."/>
            <person name="O'Leary S."/>
            <person name="Szabo L."/>
            <person name="Dean R."/>
            <person name="Schein J."/>
        </authorList>
    </citation>
    <scope>NUCLEOTIDE SEQUENCE</scope>
    <source>
        <strain>CRL 75-36-700-3</strain>
    </source>
</reference>
<feature type="transmembrane region" description="Helical" evidence="11">
    <location>
        <begin position="266"/>
        <end position="288"/>
    </location>
</feature>
<evidence type="ECO:0000256" key="2">
    <source>
        <dbReference type="ARBA" id="ARBA00006175"/>
    </source>
</evidence>
<dbReference type="STRING" id="418459.E3KNQ2"/>
<dbReference type="EMBL" id="DS178297">
    <property type="protein sequence ID" value="EFP85927.2"/>
    <property type="molecule type" value="Genomic_DNA"/>
</dbReference>
<dbReference type="GO" id="GO:0006833">
    <property type="term" value="P:water transport"/>
    <property type="evidence" value="ECO:0000318"/>
    <property type="project" value="GO_Central"/>
</dbReference>
<dbReference type="RefSeq" id="XP_003330346.2">
    <property type="nucleotide sequence ID" value="XM_003330298.2"/>
</dbReference>
<dbReference type="Pfam" id="PF00230">
    <property type="entry name" value="MIP"/>
    <property type="match status" value="1"/>
</dbReference>